<keyword evidence="5" id="KW-0408">Iron</keyword>
<name>A0A1W1CFC0_9ZZZZ</name>
<dbReference type="Gene3D" id="3.20.20.70">
    <property type="entry name" value="Aldolase class I"/>
    <property type="match status" value="1"/>
</dbReference>
<dbReference type="GO" id="GO:0003824">
    <property type="term" value="F:catalytic activity"/>
    <property type="evidence" value="ECO:0007669"/>
    <property type="project" value="InterPro"/>
</dbReference>
<evidence type="ECO:0000256" key="2">
    <source>
        <dbReference type="ARBA" id="ARBA00022485"/>
    </source>
</evidence>
<keyword evidence="3" id="KW-0949">S-adenosyl-L-methionine</keyword>
<comment type="cofactor">
    <cofactor evidence="1">
        <name>[4Fe-4S] cluster</name>
        <dbReference type="ChEBI" id="CHEBI:49883"/>
    </cofactor>
</comment>
<proteinExistence type="predicted"/>
<dbReference type="EMBL" id="FPHN01000170">
    <property type="protein sequence ID" value="SFV64476.1"/>
    <property type="molecule type" value="Genomic_DNA"/>
</dbReference>
<evidence type="ECO:0000256" key="3">
    <source>
        <dbReference type="ARBA" id="ARBA00022691"/>
    </source>
</evidence>
<dbReference type="PANTHER" id="PTHR43787">
    <property type="entry name" value="FEMO COFACTOR BIOSYNTHESIS PROTEIN NIFB-RELATED"/>
    <property type="match status" value="1"/>
</dbReference>
<evidence type="ECO:0000256" key="5">
    <source>
        <dbReference type="ARBA" id="ARBA00023004"/>
    </source>
</evidence>
<gene>
    <name evidence="8" type="ORF">MNB_SV-14-1239</name>
</gene>
<evidence type="ECO:0000256" key="6">
    <source>
        <dbReference type="ARBA" id="ARBA00023014"/>
    </source>
</evidence>
<keyword evidence="4" id="KW-0479">Metal-binding</keyword>
<evidence type="ECO:0000313" key="8">
    <source>
        <dbReference type="EMBL" id="SFV64476.1"/>
    </source>
</evidence>
<dbReference type="UniPathway" id="UPA00782"/>
<dbReference type="InterPro" id="IPR007197">
    <property type="entry name" value="rSAM"/>
</dbReference>
<evidence type="ECO:0000256" key="4">
    <source>
        <dbReference type="ARBA" id="ARBA00022723"/>
    </source>
</evidence>
<reference evidence="8" key="1">
    <citation type="submission" date="2016-10" db="EMBL/GenBank/DDBJ databases">
        <authorList>
            <person name="de Groot N.N."/>
        </authorList>
    </citation>
    <scope>NUCLEOTIDE SEQUENCE</scope>
</reference>
<sequence>MNNEVVESILKLVKKRASSLKELNISWFGGEPLMAKDIVLYLSEEFKKMSEEFNFIYNGGMTTNGYYLDAQLLKTLVDLGITSYQITLDGSKNSHDKIRIMKNKKGSFDTIWNNLLSFKNIDSRFDMILRIHYTPLTILDIKNFASILVDTFKNDNRFNLFFKNVSKLGSTNDDNLSICTNNETLEYQMELGLLAKDFNVVEIEPDYICYASKANSYMIRSDGSVGKCTVALKEDVNNIGKLKSNGELELDQDKFRLWSIGLQTEDSEHLACPYYNLIKPEIIDKYVSEEKGVR</sequence>
<dbReference type="AlphaFoldDB" id="A0A1W1CFC0"/>
<keyword evidence="2" id="KW-0004">4Fe-4S</keyword>
<dbReference type="GO" id="GO:0051539">
    <property type="term" value="F:4 iron, 4 sulfur cluster binding"/>
    <property type="evidence" value="ECO:0007669"/>
    <property type="project" value="UniProtKB-KW"/>
</dbReference>
<dbReference type="InterPro" id="IPR013785">
    <property type="entry name" value="Aldolase_TIM"/>
</dbReference>
<keyword evidence="6" id="KW-0411">Iron-sulfur</keyword>
<accession>A0A1W1CFC0</accession>
<dbReference type="PANTHER" id="PTHR43787:SF3">
    <property type="entry name" value="ARYLSULFATASE REGULATORY PROTEIN"/>
    <property type="match status" value="1"/>
</dbReference>
<dbReference type="SUPFAM" id="SSF102114">
    <property type="entry name" value="Radical SAM enzymes"/>
    <property type="match status" value="1"/>
</dbReference>
<dbReference type="Pfam" id="PF04055">
    <property type="entry name" value="Radical_SAM"/>
    <property type="match status" value="1"/>
</dbReference>
<dbReference type="GO" id="GO:0046872">
    <property type="term" value="F:metal ion binding"/>
    <property type="evidence" value="ECO:0007669"/>
    <property type="project" value="UniProtKB-KW"/>
</dbReference>
<dbReference type="InterPro" id="IPR058240">
    <property type="entry name" value="rSAM_sf"/>
</dbReference>
<feature type="domain" description="Radical SAM core" evidence="7">
    <location>
        <begin position="5"/>
        <end position="128"/>
    </location>
</feature>
<protein>
    <submittedName>
        <fullName evidence="8">Arylsulfatase regulator</fullName>
    </submittedName>
</protein>
<organism evidence="8">
    <name type="scientific">hydrothermal vent metagenome</name>
    <dbReference type="NCBI Taxonomy" id="652676"/>
    <lineage>
        <taxon>unclassified sequences</taxon>
        <taxon>metagenomes</taxon>
        <taxon>ecological metagenomes</taxon>
    </lineage>
</organism>
<evidence type="ECO:0000259" key="7">
    <source>
        <dbReference type="Pfam" id="PF04055"/>
    </source>
</evidence>
<evidence type="ECO:0000256" key="1">
    <source>
        <dbReference type="ARBA" id="ARBA00001966"/>
    </source>
</evidence>